<keyword evidence="4" id="KW-1185">Reference proteome</keyword>
<keyword evidence="2" id="KW-1133">Transmembrane helix</keyword>
<feature type="region of interest" description="Disordered" evidence="1">
    <location>
        <begin position="52"/>
        <end position="75"/>
    </location>
</feature>
<dbReference type="AlphaFoldDB" id="A0A4Q7WZG4"/>
<sequence length="444" mass="45915">MAGSHRASRGGGRAAAREARREKARKRNQTIAAGVAVVVLVGGGGVAALNAFGGDKTPDPKAGSSASDDKPTNSNVLADDKALLDAAGAKTLGATGAWAVTKTADGDSAPDTAFVCQAQRFADPAGLRTWVRTFQNATTKETAVQYVDVSNDKTAAAKTYTSVVHWLSQCTAPQTRLSAGYVTTGVGERGVIAVFGQLPGSKTKYKTVAVTLAGQATIVVEHDTVAAAPPKPDLVLATANTAAKKVCAQSGGCGTGAPVAKPALLPNVDAPGFMASVDLPLLSEINKPWVSAPAAKGNSSGGCEKIDFKKAKALKFGTVTYVTPEAKVPTEFGLDDTVAKFSSANAAASYVTQIRKNVDTCEKNVSNADVKATGTIQTSTIKGKSWKATYDTGDGKKYIYRIGIAGSGDRVVYMLFPVLKELDITDTAFNETVARAVDRSAAYK</sequence>
<dbReference type="Proteomes" id="UP000292027">
    <property type="component" value="Unassembled WGS sequence"/>
</dbReference>
<protein>
    <submittedName>
        <fullName evidence="3">Uncharacterized protein</fullName>
    </submittedName>
</protein>
<gene>
    <name evidence="3" type="ORF">EV645_2962</name>
</gene>
<evidence type="ECO:0000313" key="4">
    <source>
        <dbReference type="Proteomes" id="UP000292027"/>
    </source>
</evidence>
<dbReference type="OrthoDB" id="3765654at2"/>
<dbReference type="RefSeq" id="WP_130444000.1">
    <property type="nucleotide sequence ID" value="NZ_SHKR01000012.1"/>
</dbReference>
<feature type="transmembrane region" description="Helical" evidence="2">
    <location>
        <begin position="30"/>
        <end position="52"/>
    </location>
</feature>
<comment type="caution">
    <text evidence="3">The sequence shown here is derived from an EMBL/GenBank/DDBJ whole genome shotgun (WGS) entry which is preliminary data.</text>
</comment>
<reference evidence="3 4" key="1">
    <citation type="journal article" date="2015" name="Stand. Genomic Sci.">
        <title>Genomic Encyclopedia of Bacterial and Archaeal Type Strains, Phase III: the genomes of soil and plant-associated and newly described type strains.</title>
        <authorList>
            <person name="Whitman W.B."/>
            <person name="Woyke T."/>
            <person name="Klenk H.P."/>
            <person name="Zhou Y."/>
            <person name="Lilburn T.G."/>
            <person name="Beck B.J."/>
            <person name="De Vos P."/>
            <person name="Vandamme P."/>
            <person name="Eisen J.A."/>
            <person name="Garrity G."/>
            <person name="Hugenholtz P."/>
            <person name="Kyrpides N.C."/>
        </authorList>
    </citation>
    <scope>NUCLEOTIDE SEQUENCE [LARGE SCALE GENOMIC DNA]</scope>
    <source>
        <strain evidence="3 4">VKM Ac-2540</strain>
    </source>
</reference>
<feature type="region of interest" description="Disordered" evidence="1">
    <location>
        <begin position="1"/>
        <end position="28"/>
    </location>
</feature>
<name>A0A4Q7WZG4_9ACTN</name>
<evidence type="ECO:0000256" key="1">
    <source>
        <dbReference type="SAM" id="MobiDB-lite"/>
    </source>
</evidence>
<keyword evidence="2" id="KW-0472">Membrane</keyword>
<evidence type="ECO:0000256" key="2">
    <source>
        <dbReference type="SAM" id="Phobius"/>
    </source>
</evidence>
<dbReference type="EMBL" id="SHKR01000012">
    <property type="protein sequence ID" value="RZU15425.1"/>
    <property type="molecule type" value="Genomic_DNA"/>
</dbReference>
<keyword evidence="2" id="KW-0812">Transmembrane</keyword>
<proteinExistence type="predicted"/>
<evidence type="ECO:0000313" key="3">
    <source>
        <dbReference type="EMBL" id="RZU15425.1"/>
    </source>
</evidence>
<accession>A0A4Q7WZG4</accession>
<organism evidence="3 4">
    <name type="scientific">Kribbella rubisoli</name>
    <dbReference type="NCBI Taxonomy" id="3075929"/>
    <lineage>
        <taxon>Bacteria</taxon>
        <taxon>Bacillati</taxon>
        <taxon>Actinomycetota</taxon>
        <taxon>Actinomycetes</taxon>
        <taxon>Propionibacteriales</taxon>
        <taxon>Kribbellaceae</taxon>
        <taxon>Kribbella</taxon>
    </lineage>
</organism>